<keyword evidence="6 11" id="KW-0274">FAD</keyword>
<comment type="pathway">
    <text evidence="11">Pyrimidine metabolism; UMP biosynthesis via de novo pathway; orotate from (S)-dihydroorotate (NAD(+) route): step 1/1.</text>
</comment>
<comment type="cofactor">
    <cofactor evidence="11">
        <name>[2Fe-2S] cluster</name>
        <dbReference type="ChEBI" id="CHEBI:190135"/>
    </cofactor>
    <text evidence="11">Binds 1 [2Fe-2S] cluster per subunit.</text>
</comment>
<dbReference type="InterPro" id="IPR017927">
    <property type="entry name" value="FAD-bd_FR_type"/>
</dbReference>
<comment type="cofactor">
    <cofactor evidence="11 12">
        <name>FAD</name>
        <dbReference type="ChEBI" id="CHEBI:57692"/>
    </cofactor>
    <text evidence="11 12">Binds 1 FAD per subunit.</text>
</comment>
<dbReference type="Gene3D" id="2.40.30.10">
    <property type="entry name" value="Translation factors"/>
    <property type="match status" value="1"/>
</dbReference>
<evidence type="ECO:0000256" key="8">
    <source>
        <dbReference type="ARBA" id="ARBA00022982"/>
    </source>
</evidence>
<dbReference type="Proteomes" id="UP000579136">
    <property type="component" value="Unassembled WGS sequence"/>
</dbReference>
<keyword evidence="9 11" id="KW-0408">Iron</keyword>
<feature type="domain" description="FAD-binding FR-type" evidence="14">
    <location>
        <begin position="1"/>
        <end position="100"/>
    </location>
</feature>
<name>A0A9Q2HFI0_9STAP</name>
<evidence type="ECO:0000256" key="9">
    <source>
        <dbReference type="ARBA" id="ARBA00023004"/>
    </source>
</evidence>
<comment type="caution">
    <text evidence="15">The sequence shown here is derived from an EMBL/GenBank/DDBJ whole genome shotgun (WGS) entry which is preliminary data.</text>
</comment>
<dbReference type="Gene3D" id="2.10.240.10">
    <property type="entry name" value="Dihydroorotate dehydrogenase, electron transfer subunit"/>
    <property type="match status" value="1"/>
</dbReference>
<dbReference type="PIRSF" id="PIRSF006816">
    <property type="entry name" value="Cyc3_hyd_g"/>
    <property type="match status" value="1"/>
</dbReference>
<dbReference type="InterPro" id="IPR008333">
    <property type="entry name" value="Cbr1-like_FAD-bd_dom"/>
</dbReference>
<dbReference type="InterPro" id="IPR012165">
    <property type="entry name" value="Cyt_c3_hydrogenase_gsu"/>
</dbReference>
<dbReference type="PANTHER" id="PTHR43513">
    <property type="entry name" value="DIHYDROOROTATE DEHYDROGENASE B (NAD(+)), ELECTRON TRANSFER SUBUNIT"/>
    <property type="match status" value="1"/>
</dbReference>
<comment type="cofactor">
    <cofactor evidence="13">
        <name>[2Fe-2S] cluster</name>
        <dbReference type="ChEBI" id="CHEBI:190135"/>
    </cofactor>
    <text evidence="13">Binds 1 [2Fe-2S] cluster per subunit.</text>
</comment>
<feature type="binding site" evidence="11 13">
    <location>
        <position position="223"/>
    </location>
    <ligand>
        <name>[2Fe-2S] cluster</name>
        <dbReference type="ChEBI" id="CHEBI:190135"/>
    </ligand>
</feature>
<reference evidence="15 16" key="1">
    <citation type="submission" date="2020-08" db="EMBL/GenBank/DDBJ databases">
        <title>Genomic Encyclopedia of Type Strains, Phase IV (KMG-IV): sequencing the most valuable type-strain genomes for metagenomic binning, comparative biology and taxonomic classification.</title>
        <authorList>
            <person name="Goeker M."/>
        </authorList>
    </citation>
    <scope>NUCLEOTIDE SEQUENCE [LARGE SCALE GENOMIC DNA]</scope>
    <source>
        <strain evidence="15 16">DSM 19163</strain>
    </source>
</reference>
<keyword evidence="2 11" id="KW-0813">Transport</keyword>
<dbReference type="InterPro" id="IPR017938">
    <property type="entry name" value="Riboflavin_synthase-like_b-brl"/>
</dbReference>
<dbReference type="EMBL" id="JACHHF010000005">
    <property type="protein sequence ID" value="MBB5176168.1"/>
    <property type="molecule type" value="Genomic_DNA"/>
</dbReference>
<dbReference type="PRINTS" id="PR00409">
    <property type="entry name" value="PHDIOXRDTASE"/>
</dbReference>
<evidence type="ECO:0000256" key="3">
    <source>
        <dbReference type="ARBA" id="ARBA00022630"/>
    </source>
</evidence>
<keyword evidence="5 11" id="KW-0479">Metal-binding</keyword>
<dbReference type="GO" id="GO:0050660">
    <property type="term" value="F:flavin adenine dinucleotide binding"/>
    <property type="evidence" value="ECO:0007669"/>
    <property type="project" value="InterPro"/>
</dbReference>
<keyword evidence="16" id="KW-1185">Reference proteome</keyword>
<dbReference type="PANTHER" id="PTHR43513:SF3">
    <property type="entry name" value="DIHYDROOROTATE DEHYDROGENASE B (NAD(+)), ELECTRON TRANSFER SUBUNIT-RELATED"/>
    <property type="match status" value="1"/>
</dbReference>
<keyword evidence="10 11" id="KW-0411">Iron-sulfur</keyword>
<dbReference type="Pfam" id="PF00970">
    <property type="entry name" value="FAD_binding_6"/>
    <property type="match status" value="1"/>
</dbReference>
<dbReference type="GO" id="GO:0016491">
    <property type="term" value="F:oxidoreductase activity"/>
    <property type="evidence" value="ECO:0007669"/>
    <property type="project" value="InterPro"/>
</dbReference>
<evidence type="ECO:0000256" key="6">
    <source>
        <dbReference type="ARBA" id="ARBA00022827"/>
    </source>
</evidence>
<sequence>MNHVLSVKSQEEIAHNIYKMVIHGPITSKMKTPGQFAHIRVNETSAFMLRRPISISDVDAVNGTFTIVYRAGGKGTTELSKLQSGDSVDVLAPLGNGFPVEKSNHVLIVGGGIGVPPLLELSKQLNKIGVKTTHVLGFSSEREVFYEDEFSRLGDTYVATVDGSYGTKGFVTDVIENLDTEFDKFYACGPKVMLKVLSETLDMDGYISLEERMGCGFGACYACVADKKDGGQVKLCVNGPVFKKGEIIL</sequence>
<dbReference type="InterPro" id="IPR037117">
    <property type="entry name" value="Dihydroorotate_DH_ele_sf"/>
</dbReference>
<dbReference type="NCBIfam" id="NF000799">
    <property type="entry name" value="PRK00054.1-4"/>
    <property type="match status" value="1"/>
</dbReference>
<evidence type="ECO:0000256" key="5">
    <source>
        <dbReference type="ARBA" id="ARBA00022723"/>
    </source>
</evidence>
<evidence type="ECO:0000256" key="11">
    <source>
        <dbReference type="HAMAP-Rule" id="MF_01211"/>
    </source>
</evidence>
<dbReference type="AlphaFoldDB" id="A0A9Q2HFI0"/>
<feature type="binding site" evidence="11 12">
    <location>
        <begin position="75"/>
        <end position="76"/>
    </location>
    <ligand>
        <name>FAD</name>
        <dbReference type="ChEBI" id="CHEBI:57692"/>
    </ligand>
</feature>
<protein>
    <recommendedName>
        <fullName evidence="11">Dihydroorotate dehydrogenase B (NAD(+)), electron transfer subunit</fullName>
    </recommendedName>
    <alternativeName>
        <fullName evidence="11">Dihydroorotate oxidase B, electron transfer subunit</fullName>
    </alternativeName>
</protein>
<keyword evidence="4 11" id="KW-0001">2Fe-2S</keyword>
<dbReference type="SUPFAM" id="SSF52343">
    <property type="entry name" value="Ferredoxin reductase-like, C-terminal NADP-linked domain"/>
    <property type="match status" value="1"/>
</dbReference>
<dbReference type="GO" id="GO:0009055">
    <property type="term" value="F:electron transfer activity"/>
    <property type="evidence" value="ECO:0007669"/>
    <property type="project" value="UniProtKB-UniRule"/>
</dbReference>
<dbReference type="GO" id="GO:0044205">
    <property type="term" value="P:'de novo' UMP biosynthetic process"/>
    <property type="evidence" value="ECO:0007669"/>
    <property type="project" value="UniProtKB-UniRule"/>
</dbReference>
<dbReference type="RefSeq" id="WP_183674165.1">
    <property type="nucleotide sequence ID" value="NZ_CBCRYX010000004.1"/>
</dbReference>
<keyword evidence="7 11" id="KW-0665">Pyrimidine biosynthesis</keyword>
<dbReference type="GO" id="GO:0046872">
    <property type="term" value="F:metal ion binding"/>
    <property type="evidence" value="ECO:0007669"/>
    <property type="project" value="UniProtKB-KW"/>
</dbReference>
<feature type="binding site" evidence="11 13">
    <location>
        <position position="220"/>
    </location>
    <ligand>
        <name>[2Fe-2S] cluster</name>
        <dbReference type="ChEBI" id="CHEBI:190135"/>
    </ligand>
</feature>
<accession>A0A9Q2HFI0</accession>
<keyword evidence="8 11" id="KW-0249">Electron transport</keyword>
<dbReference type="GO" id="GO:0051537">
    <property type="term" value="F:2 iron, 2 sulfur cluster binding"/>
    <property type="evidence" value="ECO:0007669"/>
    <property type="project" value="UniProtKB-KW"/>
</dbReference>
<dbReference type="PROSITE" id="PS51384">
    <property type="entry name" value="FAD_FR"/>
    <property type="match status" value="1"/>
</dbReference>
<comment type="similarity">
    <text evidence="1 11">Belongs to the PyrK family.</text>
</comment>
<feature type="binding site" evidence="11 13">
    <location>
        <position position="236"/>
    </location>
    <ligand>
        <name>[2Fe-2S] cluster</name>
        <dbReference type="ChEBI" id="CHEBI:190135"/>
    </ligand>
</feature>
<organism evidence="15 16">
    <name type="scientific">Nosocomiicoccus ampullae</name>
    <dbReference type="NCBI Taxonomy" id="489910"/>
    <lineage>
        <taxon>Bacteria</taxon>
        <taxon>Bacillati</taxon>
        <taxon>Bacillota</taxon>
        <taxon>Bacilli</taxon>
        <taxon>Bacillales</taxon>
        <taxon>Staphylococcaceae</taxon>
        <taxon>Nosocomiicoccus</taxon>
    </lineage>
</organism>
<evidence type="ECO:0000256" key="4">
    <source>
        <dbReference type="ARBA" id="ARBA00022714"/>
    </source>
</evidence>
<evidence type="ECO:0000256" key="10">
    <source>
        <dbReference type="ARBA" id="ARBA00023014"/>
    </source>
</evidence>
<evidence type="ECO:0000313" key="16">
    <source>
        <dbReference type="Proteomes" id="UP000579136"/>
    </source>
</evidence>
<dbReference type="InterPro" id="IPR023455">
    <property type="entry name" value="Dihydroorotate_DHASE_ETsu"/>
</dbReference>
<dbReference type="Gene3D" id="3.40.50.80">
    <property type="entry name" value="Nucleotide-binding domain of ferredoxin-NADP reductase (FNR) module"/>
    <property type="match status" value="1"/>
</dbReference>
<proteinExistence type="inferred from homology"/>
<dbReference type="HAMAP" id="MF_01211">
    <property type="entry name" value="DHODB_Fe_S_bind"/>
    <property type="match status" value="1"/>
</dbReference>
<comment type="subunit">
    <text evidence="11">Heterotetramer of 2 PyrK and 2 PyrD type B subunits.</text>
</comment>
<evidence type="ECO:0000313" key="15">
    <source>
        <dbReference type="EMBL" id="MBB5176168.1"/>
    </source>
</evidence>
<dbReference type="SUPFAM" id="SSF63380">
    <property type="entry name" value="Riboflavin synthase domain-like"/>
    <property type="match status" value="1"/>
</dbReference>
<dbReference type="InterPro" id="IPR039261">
    <property type="entry name" value="FNR_nucleotide-bd"/>
</dbReference>
<keyword evidence="3 11" id="KW-0285">Flavoprotein</keyword>
<evidence type="ECO:0000256" key="2">
    <source>
        <dbReference type="ARBA" id="ARBA00022448"/>
    </source>
</evidence>
<evidence type="ECO:0000256" key="1">
    <source>
        <dbReference type="ARBA" id="ARBA00006422"/>
    </source>
</evidence>
<evidence type="ECO:0000256" key="12">
    <source>
        <dbReference type="PIRSR" id="PIRSR006816-1"/>
    </source>
</evidence>
<feature type="binding site" evidence="11 13">
    <location>
        <position position="215"/>
    </location>
    <ligand>
        <name>[2Fe-2S] cluster</name>
        <dbReference type="ChEBI" id="CHEBI:190135"/>
    </ligand>
</feature>
<feature type="binding site" evidence="11 12">
    <location>
        <begin position="68"/>
        <end position="70"/>
    </location>
    <ligand>
        <name>FAD</name>
        <dbReference type="ChEBI" id="CHEBI:57692"/>
    </ligand>
</feature>
<dbReference type="InterPro" id="IPR050353">
    <property type="entry name" value="PyrK_electron_transfer"/>
</dbReference>
<feature type="binding site" evidence="11 12">
    <location>
        <begin position="51"/>
        <end position="54"/>
    </location>
    <ligand>
        <name>FAD</name>
        <dbReference type="ChEBI" id="CHEBI:57692"/>
    </ligand>
</feature>
<comment type="function">
    <text evidence="11">Responsible for channeling the electrons from the oxidation of dihydroorotate from the FMN redox center in the PyrD type B subunit to the ultimate electron acceptor NAD(+).</text>
</comment>
<dbReference type="InterPro" id="IPR019480">
    <property type="entry name" value="Dihydroorotate_DH_Fe-S-bd"/>
</dbReference>
<dbReference type="Pfam" id="PF10418">
    <property type="entry name" value="DHODB_Fe-S_bind"/>
    <property type="match status" value="1"/>
</dbReference>
<evidence type="ECO:0000259" key="14">
    <source>
        <dbReference type="PROSITE" id="PS51384"/>
    </source>
</evidence>
<dbReference type="CDD" id="cd06218">
    <property type="entry name" value="DHOD_e_trans"/>
    <property type="match status" value="1"/>
</dbReference>
<evidence type="ECO:0000256" key="7">
    <source>
        <dbReference type="ARBA" id="ARBA00022975"/>
    </source>
</evidence>
<gene>
    <name evidence="11" type="primary">pyrK</name>
    <name evidence="15" type="ORF">HNQ45_001055</name>
</gene>
<evidence type="ECO:0000256" key="13">
    <source>
        <dbReference type="PIRSR" id="PIRSR006816-2"/>
    </source>
</evidence>